<gene>
    <name evidence="6" type="ORF">ENS64_00170</name>
</gene>
<keyword evidence="3" id="KW-0812">Transmembrane</keyword>
<evidence type="ECO:0000256" key="4">
    <source>
        <dbReference type="ARBA" id="ARBA00022989"/>
    </source>
</evidence>
<proteinExistence type="predicted"/>
<dbReference type="AlphaFoldDB" id="A0A7C4LJQ0"/>
<sequence>MSVWGTVAALAILGVGLTVIAQLLRRHGPAGLRTLPTDAVEPLGQRFLSRGVTVHLLRCGSRVLLVAVGPDGARTLTEICDPVEVDLLTGACRQRNAEQPSFAHVFRRTQAAAEKPSAVPRERVLVTEVDGV</sequence>
<dbReference type="InterPro" id="IPR022781">
    <property type="entry name" value="Flagellar_biosynth_FliO"/>
</dbReference>
<keyword evidence="4" id="KW-1133">Transmembrane helix</keyword>
<comment type="caution">
    <text evidence="6">The sequence shown here is derived from an EMBL/GenBank/DDBJ whole genome shotgun (WGS) entry which is preliminary data.</text>
</comment>
<evidence type="ECO:0000256" key="2">
    <source>
        <dbReference type="ARBA" id="ARBA00022475"/>
    </source>
</evidence>
<keyword evidence="5" id="KW-0472">Membrane</keyword>
<keyword evidence="2" id="KW-1003">Cell membrane</keyword>
<name>A0A7C4LJQ0_9PLAN</name>
<dbReference type="Pfam" id="PF04347">
    <property type="entry name" value="FliO"/>
    <property type="match status" value="1"/>
</dbReference>
<evidence type="ECO:0000256" key="3">
    <source>
        <dbReference type="ARBA" id="ARBA00022692"/>
    </source>
</evidence>
<reference evidence="6" key="1">
    <citation type="journal article" date="2020" name="mSystems">
        <title>Genome- and Community-Level Interaction Insights into Carbon Utilization and Element Cycling Functions of Hydrothermarchaeota in Hydrothermal Sediment.</title>
        <authorList>
            <person name="Zhou Z."/>
            <person name="Liu Y."/>
            <person name="Xu W."/>
            <person name="Pan J."/>
            <person name="Luo Z.H."/>
            <person name="Li M."/>
        </authorList>
    </citation>
    <scope>NUCLEOTIDE SEQUENCE [LARGE SCALE GENOMIC DNA]</scope>
    <source>
        <strain evidence="6">SpSt-508</strain>
    </source>
</reference>
<dbReference type="GO" id="GO:0016020">
    <property type="term" value="C:membrane"/>
    <property type="evidence" value="ECO:0007669"/>
    <property type="project" value="InterPro"/>
</dbReference>
<dbReference type="EMBL" id="DSVQ01000001">
    <property type="protein sequence ID" value="HGT37678.1"/>
    <property type="molecule type" value="Genomic_DNA"/>
</dbReference>
<evidence type="ECO:0000256" key="1">
    <source>
        <dbReference type="ARBA" id="ARBA00004236"/>
    </source>
</evidence>
<comment type="subcellular location">
    <subcellularLocation>
        <location evidence="1">Cell membrane</location>
    </subcellularLocation>
</comment>
<accession>A0A7C4LJQ0</accession>
<evidence type="ECO:0000256" key="5">
    <source>
        <dbReference type="ARBA" id="ARBA00023136"/>
    </source>
</evidence>
<evidence type="ECO:0008006" key="7">
    <source>
        <dbReference type="Google" id="ProtNLM"/>
    </source>
</evidence>
<protein>
    <recommendedName>
        <fullName evidence="7">Flagellar biosynthesis protein FliO</fullName>
    </recommendedName>
</protein>
<dbReference type="GO" id="GO:0044781">
    <property type="term" value="P:bacterial-type flagellum organization"/>
    <property type="evidence" value="ECO:0007669"/>
    <property type="project" value="InterPro"/>
</dbReference>
<evidence type="ECO:0000313" key="6">
    <source>
        <dbReference type="EMBL" id="HGT37678.1"/>
    </source>
</evidence>
<organism evidence="6">
    <name type="scientific">Schlesneria paludicola</name>
    <dbReference type="NCBI Taxonomy" id="360056"/>
    <lineage>
        <taxon>Bacteria</taxon>
        <taxon>Pseudomonadati</taxon>
        <taxon>Planctomycetota</taxon>
        <taxon>Planctomycetia</taxon>
        <taxon>Planctomycetales</taxon>
        <taxon>Planctomycetaceae</taxon>
        <taxon>Schlesneria</taxon>
    </lineage>
</organism>